<sequence length="286" mass="31129">MNDDKTMLYHANDLIFELPARLKDKTMHMFTLSDDGASEFSMVVSHAETQPGEALEEFGARLIQEMMRALPKFQLRHNLDAVLDNAAALDLAYSWRRDGIFMHQRQVIALTQGDSPGSTRAILIAATCLSAFSDEWSAAFDRMLASVKLRRPLGAAAQLAQATPAPAPAQPFIFALSERRRLLHVFGDQEEACRKTDAREVEQDAWAFFDAGGRPLQARFMVPNSGSLWRKSGSYVLEAAAPGSTALGERLIPGLMLQGGGAGLPFASIAEVRTHLQGAGGARTEG</sequence>
<evidence type="ECO:0000313" key="2">
    <source>
        <dbReference type="Proteomes" id="UP000662888"/>
    </source>
</evidence>
<organism evidence="1 2">
    <name type="scientific">Massilia antarctica</name>
    <dbReference type="NCBI Taxonomy" id="2765360"/>
    <lineage>
        <taxon>Bacteria</taxon>
        <taxon>Pseudomonadati</taxon>
        <taxon>Pseudomonadota</taxon>
        <taxon>Betaproteobacteria</taxon>
        <taxon>Burkholderiales</taxon>
        <taxon>Oxalobacteraceae</taxon>
        <taxon>Telluria group</taxon>
        <taxon>Massilia</taxon>
    </lineage>
</organism>
<dbReference type="SUPFAM" id="SSF55724">
    <property type="entry name" value="Mog1p/PsbP-like"/>
    <property type="match status" value="1"/>
</dbReference>
<gene>
    <name evidence="1" type="ORF">IV454_11400</name>
</gene>
<dbReference type="EMBL" id="CP065053">
    <property type="protein sequence ID" value="QPI52045.1"/>
    <property type="molecule type" value="Genomic_DNA"/>
</dbReference>
<evidence type="ECO:0000313" key="1">
    <source>
        <dbReference type="EMBL" id="QPI52045.1"/>
    </source>
</evidence>
<name>A0AA48WIY9_9BURK</name>
<dbReference type="InterPro" id="IPR016123">
    <property type="entry name" value="Mog1/PsbP_a/b/a-sand"/>
</dbReference>
<dbReference type="InterPro" id="IPR014894">
    <property type="entry name" value="DcrB/EagT6"/>
</dbReference>
<dbReference type="Pfam" id="PF08786">
    <property type="entry name" value="DcrB"/>
    <property type="match status" value="1"/>
</dbReference>
<dbReference type="Proteomes" id="UP000662888">
    <property type="component" value="Chromosome"/>
</dbReference>
<keyword evidence="2" id="KW-1185">Reference proteome</keyword>
<proteinExistence type="predicted"/>
<protein>
    <submittedName>
        <fullName evidence="1">DcrB-related protein</fullName>
    </submittedName>
</protein>
<dbReference type="RefSeq" id="WP_206091545.1">
    <property type="nucleotide sequence ID" value="NZ_CP065053.1"/>
</dbReference>
<dbReference type="Gene3D" id="3.40.1000.10">
    <property type="entry name" value="Mog1/PsbP, alpha/beta/alpha sandwich"/>
    <property type="match status" value="1"/>
</dbReference>
<accession>A0AA48WIY9</accession>
<reference evidence="1 2" key="1">
    <citation type="submission" date="2020-11" db="EMBL/GenBank/DDBJ databases">
        <authorList>
            <person name="Sun Q."/>
        </authorList>
    </citation>
    <scope>NUCLEOTIDE SEQUENCE [LARGE SCALE GENOMIC DNA]</scope>
    <source>
        <strain evidence="1 2">P8398</strain>
    </source>
</reference>